<proteinExistence type="predicted"/>
<dbReference type="EMBL" id="KN817576">
    <property type="protein sequence ID" value="KJA19621.1"/>
    <property type="molecule type" value="Genomic_DNA"/>
</dbReference>
<dbReference type="Proteomes" id="UP000054270">
    <property type="component" value="Unassembled WGS sequence"/>
</dbReference>
<feature type="region of interest" description="Disordered" evidence="1">
    <location>
        <begin position="139"/>
        <end position="164"/>
    </location>
</feature>
<keyword evidence="3" id="KW-1185">Reference proteome</keyword>
<dbReference type="AlphaFoldDB" id="A0A0D2NSM4"/>
<protein>
    <submittedName>
        <fullName evidence="2">Uncharacterized protein</fullName>
    </submittedName>
</protein>
<feature type="compositionally biased region" description="Low complexity" evidence="1">
    <location>
        <begin position="65"/>
        <end position="79"/>
    </location>
</feature>
<dbReference type="OrthoDB" id="3197870at2759"/>
<feature type="compositionally biased region" description="Basic and acidic residues" evidence="1">
    <location>
        <begin position="30"/>
        <end position="41"/>
    </location>
</feature>
<evidence type="ECO:0000313" key="2">
    <source>
        <dbReference type="EMBL" id="KJA19621.1"/>
    </source>
</evidence>
<feature type="compositionally biased region" description="Basic and acidic residues" evidence="1">
    <location>
        <begin position="104"/>
        <end position="113"/>
    </location>
</feature>
<evidence type="ECO:0000256" key="1">
    <source>
        <dbReference type="SAM" id="MobiDB-lite"/>
    </source>
</evidence>
<feature type="region of interest" description="Disordered" evidence="1">
    <location>
        <begin position="25"/>
        <end position="123"/>
    </location>
</feature>
<sequence length="223" mass="23810">MPLGPYTLDGEQECINLKRIYSLFPPAPEALDHPPARENARTGRASPRPAGTASAGGQRAEAHAPADNGNGNGLPGAAPRARKRAMDPEGERLHSLQRPPKKARANERPEGHRTGNGAAPPRISLRARKGNSRAAAQFARAVHSAPVTAPGRGLGPGGRSEDVKEPGQFWRDVLTRRYPRSGAMALALSVDEVLRAPGPPRAAIFDVNETYLGRRFVNVQHTG</sequence>
<name>A0A0D2NSM4_HYPSF</name>
<gene>
    <name evidence="2" type="ORF">HYPSUDRAFT_860989</name>
</gene>
<reference evidence="3" key="1">
    <citation type="submission" date="2014-04" db="EMBL/GenBank/DDBJ databases">
        <title>Evolutionary Origins and Diversification of the Mycorrhizal Mutualists.</title>
        <authorList>
            <consortium name="DOE Joint Genome Institute"/>
            <consortium name="Mycorrhizal Genomics Consortium"/>
            <person name="Kohler A."/>
            <person name="Kuo A."/>
            <person name="Nagy L.G."/>
            <person name="Floudas D."/>
            <person name="Copeland A."/>
            <person name="Barry K.W."/>
            <person name="Cichocki N."/>
            <person name="Veneault-Fourrey C."/>
            <person name="LaButti K."/>
            <person name="Lindquist E.A."/>
            <person name="Lipzen A."/>
            <person name="Lundell T."/>
            <person name="Morin E."/>
            <person name="Murat C."/>
            <person name="Riley R."/>
            <person name="Ohm R."/>
            <person name="Sun H."/>
            <person name="Tunlid A."/>
            <person name="Henrissat B."/>
            <person name="Grigoriev I.V."/>
            <person name="Hibbett D.S."/>
            <person name="Martin F."/>
        </authorList>
    </citation>
    <scope>NUCLEOTIDE SEQUENCE [LARGE SCALE GENOMIC DNA]</scope>
    <source>
        <strain evidence="3">FD-334 SS-4</strain>
    </source>
</reference>
<evidence type="ECO:0000313" key="3">
    <source>
        <dbReference type="Proteomes" id="UP000054270"/>
    </source>
</evidence>
<organism evidence="2 3">
    <name type="scientific">Hypholoma sublateritium (strain FD-334 SS-4)</name>
    <dbReference type="NCBI Taxonomy" id="945553"/>
    <lineage>
        <taxon>Eukaryota</taxon>
        <taxon>Fungi</taxon>
        <taxon>Dikarya</taxon>
        <taxon>Basidiomycota</taxon>
        <taxon>Agaricomycotina</taxon>
        <taxon>Agaricomycetes</taxon>
        <taxon>Agaricomycetidae</taxon>
        <taxon>Agaricales</taxon>
        <taxon>Agaricineae</taxon>
        <taxon>Strophariaceae</taxon>
        <taxon>Hypholoma</taxon>
    </lineage>
</organism>
<accession>A0A0D2NSM4</accession>
<feature type="compositionally biased region" description="Basic and acidic residues" evidence="1">
    <location>
        <begin position="84"/>
        <end position="94"/>
    </location>
</feature>